<keyword evidence="16" id="KW-1185">Reference proteome</keyword>
<comment type="caution">
    <text evidence="15">The sequence shown here is derived from an EMBL/GenBank/DDBJ whole genome shotgun (WGS) entry which is preliminary data.</text>
</comment>
<keyword evidence="11" id="KW-0511">Multifunctional enzyme</keyword>
<evidence type="ECO:0000256" key="9">
    <source>
        <dbReference type="ARBA" id="ARBA00023098"/>
    </source>
</evidence>
<evidence type="ECO:0000256" key="3">
    <source>
        <dbReference type="ARBA" id="ARBA00008750"/>
    </source>
</evidence>
<comment type="similarity">
    <text evidence="2">In the central section; belongs to the 3-hydroxyacyl-CoA dehydrogenase family.</text>
</comment>
<evidence type="ECO:0000256" key="10">
    <source>
        <dbReference type="ARBA" id="ARBA00023239"/>
    </source>
</evidence>
<evidence type="ECO:0000256" key="2">
    <source>
        <dbReference type="ARBA" id="ARBA00007005"/>
    </source>
</evidence>
<dbReference type="Gene3D" id="1.10.1040.50">
    <property type="match status" value="1"/>
</dbReference>
<feature type="domain" description="3-hydroxyacyl-CoA dehydrogenase C-terminal" evidence="13">
    <location>
        <begin position="494"/>
        <end position="586"/>
    </location>
</feature>
<dbReference type="CDD" id="cd06558">
    <property type="entry name" value="crotonase-like"/>
    <property type="match status" value="1"/>
</dbReference>
<dbReference type="InterPro" id="IPR006180">
    <property type="entry name" value="3-OHacyl-CoA_DH_CS"/>
</dbReference>
<evidence type="ECO:0000256" key="11">
    <source>
        <dbReference type="ARBA" id="ARBA00023268"/>
    </source>
</evidence>
<keyword evidence="10" id="KW-0456">Lyase</keyword>
<evidence type="ECO:0000256" key="7">
    <source>
        <dbReference type="ARBA" id="ARBA00023002"/>
    </source>
</evidence>
<dbReference type="InterPro" id="IPR001753">
    <property type="entry name" value="Enoyl-CoA_hydra/iso"/>
</dbReference>
<dbReference type="PANTHER" id="PTHR43612:SF3">
    <property type="entry name" value="TRIFUNCTIONAL ENZYME SUBUNIT ALPHA, MITOCHONDRIAL"/>
    <property type="match status" value="1"/>
</dbReference>
<dbReference type="EC" id="4.2.1.17" evidence="4"/>
<proteinExistence type="inferred from homology"/>
<dbReference type="InterPro" id="IPR029045">
    <property type="entry name" value="ClpP/crotonase-like_dom_sf"/>
</dbReference>
<protein>
    <recommendedName>
        <fullName evidence="4">enoyl-CoA hydratase</fullName>
        <ecNumber evidence="4">4.2.1.17</ecNumber>
    </recommendedName>
</protein>
<dbReference type="InterPro" id="IPR050136">
    <property type="entry name" value="FA_oxidation_alpha_subunit"/>
</dbReference>
<keyword evidence="7" id="KW-0560">Oxidoreductase</keyword>
<gene>
    <name evidence="15" type="ORF">PGH07_00235</name>
</gene>
<dbReference type="InterPro" id="IPR008927">
    <property type="entry name" value="6-PGluconate_DH-like_C_sf"/>
</dbReference>
<keyword evidence="5" id="KW-0276">Fatty acid metabolism</keyword>
<organism evidence="15 16">
    <name type="scientific">Sulfurovum zhangzhouensis</name>
    <dbReference type="NCBI Taxonomy" id="3019067"/>
    <lineage>
        <taxon>Bacteria</taxon>
        <taxon>Pseudomonadati</taxon>
        <taxon>Campylobacterota</taxon>
        <taxon>Epsilonproteobacteria</taxon>
        <taxon>Campylobacterales</taxon>
        <taxon>Sulfurovaceae</taxon>
        <taxon>Sulfurovum</taxon>
    </lineage>
</organism>
<comment type="pathway">
    <text evidence="1">Lipid metabolism; fatty acid beta-oxidation.</text>
</comment>
<dbReference type="PROSITE" id="PS00067">
    <property type="entry name" value="3HCDH"/>
    <property type="match status" value="1"/>
</dbReference>
<evidence type="ECO:0000313" key="16">
    <source>
        <dbReference type="Proteomes" id="UP001169069"/>
    </source>
</evidence>
<evidence type="ECO:0000256" key="12">
    <source>
        <dbReference type="ARBA" id="ARBA00049556"/>
    </source>
</evidence>
<dbReference type="InterPro" id="IPR006176">
    <property type="entry name" value="3-OHacyl-CoA_DH_NAD-bd"/>
</dbReference>
<name>A0ABT7QUS8_9BACT</name>
<evidence type="ECO:0000256" key="8">
    <source>
        <dbReference type="ARBA" id="ARBA00023027"/>
    </source>
</evidence>
<keyword evidence="6" id="KW-0442">Lipid degradation</keyword>
<dbReference type="SUPFAM" id="SSF52096">
    <property type="entry name" value="ClpP/crotonase"/>
    <property type="match status" value="1"/>
</dbReference>
<dbReference type="PANTHER" id="PTHR43612">
    <property type="entry name" value="TRIFUNCTIONAL ENZYME SUBUNIT ALPHA"/>
    <property type="match status" value="1"/>
</dbReference>
<evidence type="ECO:0000256" key="4">
    <source>
        <dbReference type="ARBA" id="ARBA00012076"/>
    </source>
</evidence>
<evidence type="ECO:0000313" key="15">
    <source>
        <dbReference type="EMBL" id="MDM5270599.1"/>
    </source>
</evidence>
<feature type="domain" description="3-hydroxyacyl-CoA dehydrogenase NAD binding" evidence="14">
    <location>
        <begin position="314"/>
        <end position="491"/>
    </location>
</feature>
<dbReference type="EMBL" id="JAQIBD010000001">
    <property type="protein sequence ID" value="MDM5270599.1"/>
    <property type="molecule type" value="Genomic_DNA"/>
</dbReference>
<evidence type="ECO:0000256" key="5">
    <source>
        <dbReference type="ARBA" id="ARBA00022832"/>
    </source>
</evidence>
<dbReference type="Pfam" id="PF00725">
    <property type="entry name" value="3HCDH"/>
    <property type="match status" value="2"/>
</dbReference>
<comment type="similarity">
    <text evidence="3">In the N-terminal section; belongs to the enoyl-CoA hydratase/isomerase family.</text>
</comment>
<accession>A0ABT7QUS8</accession>
<evidence type="ECO:0000256" key="1">
    <source>
        <dbReference type="ARBA" id="ARBA00005005"/>
    </source>
</evidence>
<dbReference type="Pfam" id="PF02737">
    <property type="entry name" value="3HCDH_N"/>
    <property type="match status" value="1"/>
</dbReference>
<reference evidence="15" key="1">
    <citation type="submission" date="2023-01" db="EMBL/GenBank/DDBJ databases">
        <title>Sulfurovum sp. zt1-1 genome assembly.</title>
        <authorList>
            <person name="Wang J."/>
        </authorList>
    </citation>
    <scope>NUCLEOTIDE SEQUENCE</scope>
    <source>
        <strain evidence="15">Zt1-1</strain>
    </source>
</reference>
<dbReference type="Pfam" id="PF00378">
    <property type="entry name" value="ECH_1"/>
    <property type="match status" value="1"/>
</dbReference>
<dbReference type="Proteomes" id="UP001169069">
    <property type="component" value="Unassembled WGS sequence"/>
</dbReference>
<dbReference type="SUPFAM" id="SSF48179">
    <property type="entry name" value="6-phosphogluconate dehydrogenase C-terminal domain-like"/>
    <property type="match status" value="2"/>
</dbReference>
<dbReference type="Gene3D" id="3.90.226.10">
    <property type="entry name" value="2-enoyl-CoA Hydratase, Chain A, domain 1"/>
    <property type="match status" value="1"/>
</dbReference>
<evidence type="ECO:0000256" key="6">
    <source>
        <dbReference type="ARBA" id="ARBA00022963"/>
    </source>
</evidence>
<dbReference type="InterPro" id="IPR006108">
    <property type="entry name" value="3HC_DH_C"/>
</dbReference>
<feature type="domain" description="3-hydroxyacyl-CoA dehydrogenase C-terminal" evidence="13">
    <location>
        <begin position="613"/>
        <end position="698"/>
    </location>
</feature>
<comment type="catalytic activity">
    <reaction evidence="12">
        <text>a (3S)-3-hydroxyacyl-CoA + NAD(+) = a 3-oxoacyl-CoA + NADH + H(+)</text>
        <dbReference type="Rhea" id="RHEA:22432"/>
        <dbReference type="ChEBI" id="CHEBI:15378"/>
        <dbReference type="ChEBI" id="CHEBI:57318"/>
        <dbReference type="ChEBI" id="CHEBI:57540"/>
        <dbReference type="ChEBI" id="CHEBI:57945"/>
        <dbReference type="ChEBI" id="CHEBI:90726"/>
        <dbReference type="EC" id="1.1.1.35"/>
    </reaction>
</comment>
<dbReference type="InterPro" id="IPR036291">
    <property type="entry name" value="NAD(P)-bd_dom_sf"/>
</dbReference>
<evidence type="ECO:0000259" key="14">
    <source>
        <dbReference type="Pfam" id="PF02737"/>
    </source>
</evidence>
<sequence>MDYFRLEKHNDQVATLYFDTPDSQANVFSISALEAFEHYLDVLAQENTLKILFIESAKEDIFIAGADIHEIRLAEDASSVEALVKKGQEIFNKLEKLPFVTVAIIDGACLGGGLEMSLACNYRIATSHPHTRIGLPEIKLGIIPGFGGTQRLYRLIGYRNAMEYILGAKQLSGDEALQAGIIDASVPRGYLGFKKDGLIHEILNHTLKNKIMPLRKGIRWYEHFTILRSLINKIALKKVLEKTQGHYPAPLALINVMQESFGKPMEEGLSIERAAVTKLALSPESKNLVKLFLISERLRHEMFSTEAPKTILHAAVVGTGTMGSSIAWALDNQKIDVRLKVRSISSAAKAIMKIRKVYETMQKRRKIDTRHIQLNMDRITYAVNDEGFSRSDFLIEAVNEDIDVKKSVYKEFEALMDPTAVIATNTSSISISDLAKGLKHPDRFIGMHFFNPVERMPLVEVIPGELSNETTIATVINLAKRIGKTPVKVKDSPGFLVNRVLLPYLKEATLMFEEGEEIEKIDRILKDFGMPMGAFLLIDEVGVDIGMEVAKVLNQAYGERMAMSNVLEEMVKNGWLGKKSGTGFYNHGQKSLSINPHINSLQEGNDRFDEQTVIERTFYIMINEASRCLEEGVIEDVAYLDMAMVMGIGFPPFRGGLMRYADTIGIPIIVETLKRFSMTYGNRFEPSSLMITMVQNNETFYGGQ</sequence>
<keyword evidence="9" id="KW-0443">Lipid metabolism</keyword>
<dbReference type="RefSeq" id="WP_289411877.1">
    <property type="nucleotide sequence ID" value="NZ_JAQIBD010000001.1"/>
</dbReference>
<dbReference type="Gene3D" id="3.40.50.720">
    <property type="entry name" value="NAD(P)-binding Rossmann-like Domain"/>
    <property type="match status" value="1"/>
</dbReference>
<dbReference type="SUPFAM" id="SSF51735">
    <property type="entry name" value="NAD(P)-binding Rossmann-fold domains"/>
    <property type="match status" value="1"/>
</dbReference>
<keyword evidence="8" id="KW-0520">NAD</keyword>
<evidence type="ECO:0000259" key="13">
    <source>
        <dbReference type="Pfam" id="PF00725"/>
    </source>
</evidence>